<dbReference type="PROSITE" id="PS51435">
    <property type="entry name" value="AP_NUCLEASE_F1_4"/>
    <property type="match status" value="1"/>
</dbReference>
<accession>A0A382LW65</accession>
<proteinExistence type="inferred from homology"/>
<comment type="similarity">
    <text evidence="2">Belongs to the DNA repair enzymes AP/ExoA family.</text>
</comment>
<dbReference type="EMBL" id="UINC01089557">
    <property type="protein sequence ID" value="SVC40753.1"/>
    <property type="molecule type" value="Genomic_DNA"/>
</dbReference>
<dbReference type="SUPFAM" id="SSF56219">
    <property type="entry name" value="DNase I-like"/>
    <property type="match status" value="1"/>
</dbReference>
<feature type="non-terminal residue" evidence="7">
    <location>
        <position position="213"/>
    </location>
</feature>
<protein>
    <recommendedName>
        <fullName evidence="6">Endonuclease/exonuclease/phosphatase domain-containing protein</fullName>
    </recommendedName>
</protein>
<gene>
    <name evidence="7" type="ORF">METZ01_LOCUS293607</name>
</gene>
<keyword evidence="3" id="KW-0479">Metal-binding</keyword>
<dbReference type="Pfam" id="PF03372">
    <property type="entry name" value="Exo_endo_phos"/>
    <property type="match status" value="1"/>
</dbReference>
<reference evidence="7" key="1">
    <citation type="submission" date="2018-05" db="EMBL/GenBank/DDBJ databases">
        <authorList>
            <person name="Lanie J.A."/>
            <person name="Ng W.-L."/>
            <person name="Kazmierczak K.M."/>
            <person name="Andrzejewski T.M."/>
            <person name="Davidsen T.M."/>
            <person name="Wayne K.J."/>
            <person name="Tettelin H."/>
            <person name="Glass J.I."/>
            <person name="Rusch D."/>
            <person name="Podicherti R."/>
            <person name="Tsui H.-C.T."/>
            <person name="Winkler M.E."/>
        </authorList>
    </citation>
    <scope>NUCLEOTIDE SEQUENCE</scope>
</reference>
<dbReference type="Gene3D" id="3.60.10.10">
    <property type="entry name" value="Endonuclease/exonuclease/phosphatase"/>
    <property type="match status" value="1"/>
</dbReference>
<keyword evidence="5" id="KW-0460">Magnesium</keyword>
<feature type="domain" description="Endonuclease/exonuclease/phosphatase" evidence="6">
    <location>
        <begin position="3"/>
        <end position="211"/>
    </location>
</feature>
<comment type="cofactor">
    <cofactor evidence="1">
        <name>Mg(2+)</name>
        <dbReference type="ChEBI" id="CHEBI:18420"/>
    </cofactor>
</comment>
<name>A0A382LW65_9ZZZZ</name>
<dbReference type="GO" id="GO:0003906">
    <property type="term" value="F:DNA-(apurinic or apyrimidinic site) endonuclease activity"/>
    <property type="evidence" value="ECO:0007669"/>
    <property type="project" value="TreeGrafter"/>
</dbReference>
<evidence type="ECO:0000313" key="7">
    <source>
        <dbReference type="EMBL" id="SVC40753.1"/>
    </source>
</evidence>
<dbReference type="InterPro" id="IPR004808">
    <property type="entry name" value="AP_endonuc_1"/>
</dbReference>
<evidence type="ECO:0000256" key="3">
    <source>
        <dbReference type="ARBA" id="ARBA00022723"/>
    </source>
</evidence>
<evidence type="ECO:0000256" key="4">
    <source>
        <dbReference type="ARBA" id="ARBA00022801"/>
    </source>
</evidence>
<dbReference type="AlphaFoldDB" id="A0A382LW65"/>
<dbReference type="InterPro" id="IPR036691">
    <property type="entry name" value="Endo/exonu/phosph_ase_sf"/>
</dbReference>
<evidence type="ECO:0000256" key="2">
    <source>
        <dbReference type="ARBA" id="ARBA00007092"/>
    </source>
</evidence>
<dbReference type="NCBIfam" id="TIGR00633">
    <property type="entry name" value="xth"/>
    <property type="match status" value="1"/>
</dbReference>
<dbReference type="PANTHER" id="PTHR22748:SF6">
    <property type="entry name" value="DNA-(APURINIC OR APYRIMIDINIC SITE) ENDONUCLEASE"/>
    <property type="match status" value="1"/>
</dbReference>
<evidence type="ECO:0000256" key="1">
    <source>
        <dbReference type="ARBA" id="ARBA00001946"/>
    </source>
</evidence>
<dbReference type="InterPro" id="IPR005135">
    <property type="entry name" value="Endo/exonuclease/phosphatase"/>
</dbReference>
<dbReference type="GO" id="GO:0006284">
    <property type="term" value="P:base-excision repair"/>
    <property type="evidence" value="ECO:0007669"/>
    <property type="project" value="TreeGrafter"/>
</dbReference>
<dbReference type="NCBIfam" id="TIGR00195">
    <property type="entry name" value="exoDNase_III"/>
    <property type="match status" value="1"/>
</dbReference>
<dbReference type="PANTHER" id="PTHR22748">
    <property type="entry name" value="AP ENDONUCLEASE"/>
    <property type="match status" value="1"/>
</dbReference>
<sequence>MFEWLKKESADFVCLQEVRAQLDDIKSEVFWPSNYYCYHHVAIKKGYSGVAIFTKLKPNNIIEGLGQEEFDAEGRYIECEFDDFSLASAYFPSGSSGDQRQELKYRFLDTFKDKIKAQNLNNKGYLFCGDINIVHQEIDITNWKANQKNSGCLPQERAWLDMVFNELNCVDVFRQINQEKQQYTWWSNRGNAWANNVGWRIDYQICNSNFKRQ</sequence>
<evidence type="ECO:0000259" key="6">
    <source>
        <dbReference type="Pfam" id="PF03372"/>
    </source>
</evidence>
<dbReference type="GO" id="GO:0008081">
    <property type="term" value="F:phosphoric diester hydrolase activity"/>
    <property type="evidence" value="ECO:0007669"/>
    <property type="project" value="TreeGrafter"/>
</dbReference>
<keyword evidence="4" id="KW-0378">Hydrolase</keyword>
<dbReference type="GO" id="GO:0046872">
    <property type="term" value="F:metal ion binding"/>
    <property type="evidence" value="ECO:0007669"/>
    <property type="project" value="UniProtKB-KW"/>
</dbReference>
<dbReference type="GO" id="GO:0008311">
    <property type="term" value="F:double-stranded DNA 3'-5' DNA exonuclease activity"/>
    <property type="evidence" value="ECO:0007669"/>
    <property type="project" value="TreeGrafter"/>
</dbReference>
<organism evidence="7">
    <name type="scientific">marine metagenome</name>
    <dbReference type="NCBI Taxonomy" id="408172"/>
    <lineage>
        <taxon>unclassified sequences</taxon>
        <taxon>metagenomes</taxon>
        <taxon>ecological metagenomes</taxon>
    </lineage>
</organism>
<evidence type="ECO:0000256" key="5">
    <source>
        <dbReference type="ARBA" id="ARBA00022842"/>
    </source>
</evidence>